<reference evidence="7" key="3">
    <citation type="journal article" date="2020" name="Plant Biotechnol. J.">
        <title>The pomegranate (Punica granatum L.) draft genome dissects genetic divergence between soft- and hard-seeded cultivars.</title>
        <authorList>
            <person name="Luo X."/>
            <person name="Li H."/>
            <person name="Wu Z."/>
            <person name="Yao W."/>
            <person name="Zhao P."/>
            <person name="Cao D."/>
            <person name="Yu H."/>
            <person name="Li K."/>
            <person name="Poudel K."/>
            <person name="Zhao D."/>
            <person name="Zhang F."/>
            <person name="Xia X."/>
            <person name="Chen L."/>
            <person name="Wang Q."/>
            <person name="Jing D."/>
            <person name="Cao S."/>
        </authorList>
    </citation>
    <scope>NUCLEOTIDE SEQUENCE [LARGE SCALE GENOMIC DNA]</scope>
</reference>
<dbReference type="GeneID" id="116199236"/>
<evidence type="ECO:0000313" key="6">
    <source>
        <dbReference type="Proteomes" id="UP000197138"/>
    </source>
</evidence>
<dbReference type="EMBL" id="MTKT01003950">
    <property type="protein sequence ID" value="OWM73612.1"/>
    <property type="molecule type" value="Genomic_DNA"/>
</dbReference>
<keyword evidence="7" id="KW-1185">Reference proteome</keyword>
<feature type="domain" description="Sulfotransferase" evidence="4">
    <location>
        <begin position="69"/>
        <end position="329"/>
    </location>
</feature>
<dbReference type="InterPro" id="IPR000863">
    <property type="entry name" value="Sulfotransferase_dom"/>
</dbReference>
<name>A0A218WNP2_PUNGR</name>
<dbReference type="InterPro" id="IPR027417">
    <property type="entry name" value="P-loop_NTPase"/>
</dbReference>
<keyword evidence="2 3" id="KW-0808">Transferase</keyword>
<dbReference type="SUPFAM" id="SSF52540">
    <property type="entry name" value="P-loop containing nucleoside triphosphate hydrolases"/>
    <property type="match status" value="1"/>
</dbReference>
<protein>
    <recommendedName>
        <fullName evidence="3">Sulfotransferase</fullName>
        <ecNumber evidence="3">2.8.2.-</ecNumber>
    </recommendedName>
</protein>
<dbReference type="Proteomes" id="UP000515151">
    <property type="component" value="Chromosome 3"/>
</dbReference>
<dbReference type="Gene3D" id="3.40.50.300">
    <property type="entry name" value="P-loop containing nucleotide triphosphate hydrolases"/>
    <property type="match status" value="1"/>
</dbReference>
<evidence type="ECO:0000313" key="8">
    <source>
        <dbReference type="RefSeq" id="XP_031385391.1"/>
    </source>
</evidence>
<dbReference type="OrthoDB" id="205623at2759"/>
<evidence type="ECO:0000256" key="1">
    <source>
        <dbReference type="ARBA" id="ARBA00005771"/>
    </source>
</evidence>
<dbReference type="AlphaFoldDB" id="A0A218WNP2"/>
<proteinExistence type="inferred from homology"/>
<dbReference type="PANTHER" id="PTHR11783">
    <property type="entry name" value="SULFOTRANSFERASE SULT"/>
    <property type="match status" value="1"/>
</dbReference>
<gene>
    <name evidence="8" type="primary">LOC116199236</name>
    <name evidence="5" type="ORF">CDL15_Pgr026711</name>
</gene>
<evidence type="ECO:0000313" key="5">
    <source>
        <dbReference type="EMBL" id="OWM73612.1"/>
    </source>
</evidence>
<reference evidence="6" key="1">
    <citation type="journal article" date="2017" name="Plant J.">
        <title>The pomegranate (Punica granatum L.) genome and the genomics of punicalagin biosynthesis.</title>
        <authorList>
            <person name="Qin G."/>
            <person name="Xu C."/>
            <person name="Ming R."/>
            <person name="Tang H."/>
            <person name="Guyot R."/>
            <person name="Kramer E.M."/>
            <person name="Hu Y."/>
            <person name="Yi X."/>
            <person name="Qi Y."/>
            <person name="Xu X."/>
            <person name="Gao Z."/>
            <person name="Pan H."/>
            <person name="Jian J."/>
            <person name="Tian Y."/>
            <person name="Yue Z."/>
            <person name="Xu Y."/>
        </authorList>
    </citation>
    <scope>NUCLEOTIDE SEQUENCE [LARGE SCALE GENOMIC DNA]</scope>
    <source>
        <strain evidence="6">cv. Dabenzi</strain>
    </source>
</reference>
<evidence type="ECO:0000259" key="4">
    <source>
        <dbReference type="Pfam" id="PF00685"/>
    </source>
</evidence>
<evidence type="ECO:0000256" key="3">
    <source>
        <dbReference type="RuleBase" id="RU361155"/>
    </source>
</evidence>
<evidence type="ECO:0000256" key="2">
    <source>
        <dbReference type="ARBA" id="ARBA00022679"/>
    </source>
</evidence>
<organism evidence="5 6">
    <name type="scientific">Punica granatum</name>
    <name type="common">Pomegranate</name>
    <dbReference type="NCBI Taxonomy" id="22663"/>
    <lineage>
        <taxon>Eukaryota</taxon>
        <taxon>Viridiplantae</taxon>
        <taxon>Streptophyta</taxon>
        <taxon>Embryophyta</taxon>
        <taxon>Tracheophyta</taxon>
        <taxon>Spermatophyta</taxon>
        <taxon>Magnoliopsida</taxon>
        <taxon>eudicotyledons</taxon>
        <taxon>Gunneridae</taxon>
        <taxon>Pentapetalae</taxon>
        <taxon>rosids</taxon>
        <taxon>malvids</taxon>
        <taxon>Myrtales</taxon>
        <taxon>Lythraceae</taxon>
        <taxon>Punica</taxon>
    </lineage>
</organism>
<comment type="similarity">
    <text evidence="1 3">Belongs to the sulfotransferase 1 family.</text>
</comment>
<reference evidence="8" key="4">
    <citation type="submission" date="2025-04" db="UniProtKB">
        <authorList>
            <consortium name="RefSeq"/>
        </authorList>
    </citation>
    <scope>IDENTIFICATION</scope>
    <source>
        <tissue evidence="8">Leaf</tissue>
    </source>
</reference>
<sequence>MATSNDSSQLPAYLQDENLTEECKELIRTLPTSNGRDWLWTLHLYQGFWFTARHLNGVLLARRHFRAADSDILLVAGPKTGTTWLKAVLFALQKRSCYSEPDRKSNHPLLQKNPHELIPYLEFTLYLKDQDPDLSGLTSPRMFATHMPLGSLPQSVKDSECRIVYLCRNPKDTLVSLWHFLNKVTSMEMGTYTLEEAFDLFCRGVSPYGPYWDHVLGYYKASLEMPDKVLFLKYEEMKERPIEQLKILADFSGCPFSEDEVADGGINDIVRLCSFDNLSKLEVNMTGKFRLAETKSFFRKGEVGDWVNHLTPQMIERIDCITGEKFHASGLKL</sequence>
<dbReference type="GO" id="GO:0008146">
    <property type="term" value="F:sulfotransferase activity"/>
    <property type="evidence" value="ECO:0007669"/>
    <property type="project" value="InterPro"/>
</dbReference>
<dbReference type="Pfam" id="PF00685">
    <property type="entry name" value="Sulfotransfer_1"/>
    <property type="match status" value="1"/>
</dbReference>
<dbReference type="Proteomes" id="UP000197138">
    <property type="component" value="Unassembled WGS sequence"/>
</dbReference>
<reference evidence="5" key="2">
    <citation type="submission" date="2017-06" db="EMBL/GenBank/DDBJ databases">
        <title>The pomegranate genome and the genomics of punicalagin biosynthesis.</title>
        <authorList>
            <person name="Xu C."/>
        </authorList>
    </citation>
    <scope>NUCLEOTIDE SEQUENCE [LARGE SCALE GENOMIC DNA]</scope>
    <source>
        <tissue evidence="5">Fresh leaf</tissue>
    </source>
</reference>
<dbReference type="RefSeq" id="XP_031385391.1">
    <property type="nucleotide sequence ID" value="XM_031529531.1"/>
</dbReference>
<accession>A0A218WNP2</accession>
<evidence type="ECO:0000313" key="7">
    <source>
        <dbReference type="Proteomes" id="UP000515151"/>
    </source>
</evidence>
<dbReference type="EC" id="2.8.2.-" evidence="3"/>